<accession>A0A8K0NWA9</accession>
<dbReference type="AlphaFoldDB" id="A0A8K0NWA9"/>
<protein>
    <submittedName>
        <fullName evidence="1">Uncharacterized protein</fullName>
    </submittedName>
</protein>
<dbReference type="Proteomes" id="UP000792457">
    <property type="component" value="Unassembled WGS sequence"/>
</dbReference>
<gene>
    <name evidence="1" type="ORF">J437_LFUL000508</name>
</gene>
<keyword evidence="2" id="KW-1185">Reference proteome</keyword>
<reference evidence="1" key="1">
    <citation type="submission" date="2013-04" db="EMBL/GenBank/DDBJ databases">
        <authorList>
            <person name="Qu J."/>
            <person name="Murali S.C."/>
            <person name="Bandaranaike D."/>
            <person name="Bellair M."/>
            <person name="Blankenburg K."/>
            <person name="Chao H."/>
            <person name="Dinh H."/>
            <person name="Doddapaneni H."/>
            <person name="Downs B."/>
            <person name="Dugan-Rocha S."/>
            <person name="Elkadiri S."/>
            <person name="Gnanaolivu R.D."/>
            <person name="Hernandez B."/>
            <person name="Javaid M."/>
            <person name="Jayaseelan J.C."/>
            <person name="Lee S."/>
            <person name="Li M."/>
            <person name="Ming W."/>
            <person name="Munidasa M."/>
            <person name="Muniz J."/>
            <person name="Nguyen L."/>
            <person name="Ongeri F."/>
            <person name="Osuji N."/>
            <person name="Pu L.-L."/>
            <person name="Puazo M."/>
            <person name="Qu C."/>
            <person name="Quiroz J."/>
            <person name="Raj R."/>
            <person name="Weissenberger G."/>
            <person name="Xin Y."/>
            <person name="Zou X."/>
            <person name="Han Y."/>
            <person name="Richards S."/>
            <person name="Worley K."/>
            <person name="Muzny D."/>
            <person name="Gibbs R."/>
        </authorList>
    </citation>
    <scope>NUCLEOTIDE SEQUENCE</scope>
    <source>
        <strain evidence="1">Sampled in the wild</strain>
    </source>
</reference>
<comment type="caution">
    <text evidence="1">The sequence shown here is derived from an EMBL/GenBank/DDBJ whole genome shotgun (WGS) entry which is preliminary data.</text>
</comment>
<sequence length="388" mass="44639">MLKISVNINLCVRCLVISNPHFRMFLRNKSSIAAGGTADALDGFVDNLMITKVNKWRSRRKIVQCDTFKKSISDCDVQLEEPILITHSTVDECIMKNFNSPKLTSILRNCLDKKLCPSKDLLLKLAQNFANVGNAEYIDVLISLHKVGHQIELNELEVYRILRAEAMWRSGESSEKSLNILWEIYKEQPALRRYVRSSLRVLISEVVLNRGEASLIQAKNFVLQIASPPYEDYLPLSYFWARCILSDCYADHQLAAELAEECKERELFKRALGSRIHSVIGEALSRHQIDAIHRLLETFLKLSMDNCSQHVLEKLFDYKYLLADVEGCDAVLEACSALGLDVGYTRRKELEKLRANKSSKFSFYHQKKEQKQKSDLKYKQVPKFKLKL</sequence>
<evidence type="ECO:0000313" key="1">
    <source>
        <dbReference type="EMBL" id="KAG8222064.1"/>
    </source>
</evidence>
<dbReference type="EMBL" id="KZ308122">
    <property type="protein sequence ID" value="KAG8222064.1"/>
    <property type="molecule type" value="Genomic_DNA"/>
</dbReference>
<proteinExistence type="predicted"/>
<reference evidence="1" key="2">
    <citation type="submission" date="2017-10" db="EMBL/GenBank/DDBJ databases">
        <title>Ladona fulva Genome sequencing and assembly.</title>
        <authorList>
            <person name="Murali S."/>
            <person name="Richards S."/>
            <person name="Bandaranaike D."/>
            <person name="Bellair M."/>
            <person name="Blankenburg K."/>
            <person name="Chao H."/>
            <person name="Dinh H."/>
            <person name="Doddapaneni H."/>
            <person name="Dugan-Rocha S."/>
            <person name="Elkadiri S."/>
            <person name="Gnanaolivu R."/>
            <person name="Hernandez B."/>
            <person name="Skinner E."/>
            <person name="Javaid M."/>
            <person name="Lee S."/>
            <person name="Li M."/>
            <person name="Ming W."/>
            <person name="Munidasa M."/>
            <person name="Muniz J."/>
            <person name="Nguyen L."/>
            <person name="Hughes D."/>
            <person name="Osuji N."/>
            <person name="Pu L.-L."/>
            <person name="Puazo M."/>
            <person name="Qu C."/>
            <person name="Quiroz J."/>
            <person name="Raj R."/>
            <person name="Weissenberger G."/>
            <person name="Xin Y."/>
            <person name="Zou X."/>
            <person name="Han Y."/>
            <person name="Worley K."/>
            <person name="Muzny D."/>
            <person name="Gibbs R."/>
        </authorList>
    </citation>
    <scope>NUCLEOTIDE SEQUENCE</scope>
    <source>
        <strain evidence="1">Sampled in the wild</strain>
    </source>
</reference>
<organism evidence="1 2">
    <name type="scientific">Ladona fulva</name>
    <name type="common">Scarce chaser dragonfly</name>
    <name type="synonym">Libellula fulva</name>
    <dbReference type="NCBI Taxonomy" id="123851"/>
    <lineage>
        <taxon>Eukaryota</taxon>
        <taxon>Metazoa</taxon>
        <taxon>Ecdysozoa</taxon>
        <taxon>Arthropoda</taxon>
        <taxon>Hexapoda</taxon>
        <taxon>Insecta</taxon>
        <taxon>Pterygota</taxon>
        <taxon>Palaeoptera</taxon>
        <taxon>Odonata</taxon>
        <taxon>Epiprocta</taxon>
        <taxon>Anisoptera</taxon>
        <taxon>Libelluloidea</taxon>
        <taxon>Libellulidae</taxon>
        <taxon>Ladona</taxon>
    </lineage>
</organism>
<name>A0A8K0NWA9_LADFU</name>
<evidence type="ECO:0000313" key="2">
    <source>
        <dbReference type="Proteomes" id="UP000792457"/>
    </source>
</evidence>
<dbReference type="OrthoDB" id="6763801at2759"/>